<keyword evidence="2" id="KW-1185">Reference proteome</keyword>
<gene>
    <name evidence="1" type="ORF">HNQ51_000679</name>
</gene>
<protein>
    <recommendedName>
        <fullName evidence="3">DUF2946 domain-containing protein</fullName>
    </recommendedName>
</protein>
<dbReference type="RefSeq" id="WP_138857555.1">
    <property type="nucleotide sequence ID" value="NZ_CP040709.1"/>
</dbReference>
<proteinExistence type="predicted"/>
<name>A0A840S2S4_9BURK</name>
<evidence type="ECO:0008006" key="3">
    <source>
        <dbReference type="Google" id="ProtNLM"/>
    </source>
</evidence>
<evidence type="ECO:0000313" key="2">
    <source>
        <dbReference type="Proteomes" id="UP000554837"/>
    </source>
</evidence>
<dbReference type="EMBL" id="JACHHO010000001">
    <property type="protein sequence ID" value="MBB5203386.1"/>
    <property type="molecule type" value="Genomic_DNA"/>
</dbReference>
<accession>A0A840S2S4</accession>
<sequence>MSHPTLPLTFHRLRPLRRWASGVLLLWLLTLGAAVASPWLRASDDLCRSPDAALVPSDHSLQCAACLPAVAPPPVELQPPPLPALPHAPALRRPCAEIPASYLGTALARGPPASF</sequence>
<dbReference type="Proteomes" id="UP000554837">
    <property type="component" value="Unassembled WGS sequence"/>
</dbReference>
<organism evidence="1 2">
    <name type="scientific">Inhella inkyongensis</name>
    <dbReference type="NCBI Taxonomy" id="392593"/>
    <lineage>
        <taxon>Bacteria</taxon>
        <taxon>Pseudomonadati</taxon>
        <taxon>Pseudomonadota</taxon>
        <taxon>Betaproteobacteria</taxon>
        <taxon>Burkholderiales</taxon>
        <taxon>Sphaerotilaceae</taxon>
        <taxon>Inhella</taxon>
    </lineage>
</organism>
<evidence type="ECO:0000313" key="1">
    <source>
        <dbReference type="EMBL" id="MBB5203386.1"/>
    </source>
</evidence>
<reference evidence="1 2" key="1">
    <citation type="submission" date="2020-08" db="EMBL/GenBank/DDBJ databases">
        <title>Genomic Encyclopedia of Type Strains, Phase IV (KMG-IV): sequencing the most valuable type-strain genomes for metagenomic binning, comparative biology and taxonomic classification.</title>
        <authorList>
            <person name="Goeker M."/>
        </authorList>
    </citation>
    <scope>NUCLEOTIDE SEQUENCE [LARGE SCALE GENOMIC DNA]</scope>
    <source>
        <strain evidence="1 2">DSM 23958</strain>
    </source>
</reference>
<dbReference type="AlphaFoldDB" id="A0A840S2S4"/>
<comment type="caution">
    <text evidence="1">The sequence shown here is derived from an EMBL/GenBank/DDBJ whole genome shotgun (WGS) entry which is preliminary data.</text>
</comment>